<protein>
    <recommendedName>
        <fullName evidence="18">Peroxin-7</fullName>
    </recommendedName>
</protein>
<comment type="similarity">
    <text evidence="17">Belongs to the WD repeat peroxin-7 family.</text>
</comment>
<evidence type="ECO:0000256" key="16">
    <source>
        <dbReference type="ARBA" id="ARBA00023242"/>
    </source>
</evidence>
<feature type="region of interest" description="Disordered" evidence="21">
    <location>
        <begin position="1"/>
        <end position="52"/>
    </location>
</feature>
<keyword evidence="22" id="KW-0472">Membrane</keyword>
<dbReference type="EMBL" id="JAINUF010000006">
    <property type="protein sequence ID" value="KAJ8355949.1"/>
    <property type="molecule type" value="Genomic_DNA"/>
</dbReference>
<dbReference type="Gene3D" id="6.10.250.980">
    <property type="match status" value="1"/>
</dbReference>
<feature type="transmembrane region" description="Helical" evidence="22">
    <location>
        <begin position="711"/>
        <end position="731"/>
    </location>
</feature>
<organism evidence="25 26">
    <name type="scientific">Synaphobranchus kaupii</name>
    <name type="common">Kaup's arrowtooth eel</name>
    <dbReference type="NCBI Taxonomy" id="118154"/>
    <lineage>
        <taxon>Eukaryota</taxon>
        <taxon>Metazoa</taxon>
        <taxon>Chordata</taxon>
        <taxon>Craniata</taxon>
        <taxon>Vertebrata</taxon>
        <taxon>Euteleostomi</taxon>
        <taxon>Actinopterygii</taxon>
        <taxon>Neopterygii</taxon>
        <taxon>Teleostei</taxon>
        <taxon>Anguilliformes</taxon>
        <taxon>Synaphobranchidae</taxon>
        <taxon>Synaphobranchus</taxon>
    </lineage>
</organism>
<keyword evidence="7" id="KW-0678">Repressor</keyword>
<keyword evidence="9" id="KW-0677">Repeat</keyword>
<dbReference type="GO" id="GO:0016558">
    <property type="term" value="P:protein import into peroxisome matrix"/>
    <property type="evidence" value="ECO:0007669"/>
    <property type="project" value="InterPro"/>
</dbReference>
<feature type="transmembrane region" description="Helical" evidence="22">
    <location>
        <begin position="779"/>
        <end position="797"/>
    </location>
</feature>
<dbReference type="SMART" id="SM00511">
    <property type="entry name" value="ORANGE"/>
    <property type="match status" value="1"/>
</dbReference>
<feature type="compositionally biased region" description="Low complexity" evidence="21">
    <location>
        <begin position="301"/>
        <end position="312"/>
    </location>
</feature>
<feature type="compositionally biased region" description="Polar residues" evidence="21">
    <location>
        <begin position="930"/>
        <end position="942"/>
    </location>
</feature>
<evidence type="ECO:0000256" key="6">
    <source>
        <dbReference type="ARBA" id="ARBA00022490"/>
    </source>
</evidence>
<name>A0A9Q1FD07_SYNKA</name>
<feature type="repeat" description="WD" evidence="20">
    <location>
        <begin position="363"/>
        <end position="386"/>
    </location>
</feature>
<evidence type="ECO:0000256" key="8">
    <source>
        <dbReference type="ARBA" id="ARBA00022574"/>
    </source>
</evidence>
<keyword evidence="26" id="KW-1185">Reference proteome</keyword>
<keyword evidence="22" id="KW-1133">Transmembrane helix</keyword>
<feature type="repeat" description="WD" evidence="20">
    <location>
        <begin position="484"/>
        <end position="526"/>
    </location>
</feature>
<dbReference type="PROSITE" id="PS00678">
    <property type="entry name" value="WD_REPEATS_1"/>
    <property type="match status" value="2"/>
</dbReference>
<feature type="transmembrane region" description="Helical" evidence="22">
    <location>
        <begin position="659"/>
        <end position="679"/>
    </location>
</feature>
<keyword evidence="13" id="KW-0238">DNA-binding</keyword>
<dbReference type="Pfam" id="PF00400">
    <property type="entry name" value="WD40"/>
    <property type="match status" value="5"/>
</dbReference>
<evidence type="ECO:0000256" key="17">
    <source>
        <dbReference type="ARBA" id="ARBA00024017"/>
    </source>
</evidence>
<dbReference type="InterPro" id="IPR003650">
    <property type="entry name" value="Orange_dom"/>
</dbReference>
<evidence type="ECO:0000256" key="22">
    <source>
        <dbReference type="SAM" id="Phobius"/>
    </source>
</evidence>
<gene>
    <name evidence="25" type="ORF">SKAU_G00187430</name>
</gene>
<proteinExistence type="inferred from homology"/>
<evidence type="ECO:0000256" key="11">
    <source>
        <dbReference type="ARBA" id="ARBA00022976"/>
    </source>
</evidence>
<evidence type="ECO:0000256" key="18">
    <source>
        <dbReference type="ARBA" id="ARBA00032565"/>
    </source>
</evidence>
<comment type="caution">
    <text evidence="25">The sequence shown here is derived from an EMBL/GenBank/DDBJ whole genome shotgun (WGS) entry which is preliminary data.</text>
</comment>
<dbReference type="SMART" id="SM00320">
    <property type="entry name" value="WD40"/>
    <property type="match status" value="6"/>
</dbReference>
<feature type="transmembrane region" description="Helical" evidence="22">
    <location>
        <begin position="686"/>
        <end position="705"/>
    </location>
</feature>
<accession>A0A9Q1FD07</accession>
<keyword evidence="10" id="KW-0653">Protein transport</keyword>
<dbReference type="GO" id="GO:0005782">
    <property type="term" value="C:peroxisomal matrix"/>
    <property type="evidence" value="ECO:0007669"/>
    <property type="project" value="UniProtKB-SubCell"/>
</dbReference>
<dbReference type="SUPFAM" id="SSF47459">
    <property type="entry name" value="HLH, helix-loop-helix DNA-binding domain"/>
    <property type="match status" value="1"/>
</dbReference>
<evidence type="ECO:0000256" key="3">
    <source>
        <dbReference type="ARBA" id="ARBA00004514"/>
    </source>
</evidence>
<dbReference type="InterPro" id="IPR015943">
    <property type="entry name" value="WD40/YVTN_repeat-like_dom_sf"/>
</dbReference>
<feature type="compositionally biased region" description="Acidic residues" evidence="21">
    <location>
        <begin position="8"/>
        <end position="18"/>
    </location>
</feature>
<evidence type="ECO:0000313" key="25">
    <source>
        <dbReference type="EMBL" id="KAJ8355949.1"/>
    </source>
</evidence>
<dbReference type="GO" id="GO:0032502">
    <property type="term" value="P:developmental process"/>
    <property type="evidence" value="ECO:0007669"/>
    <property type="project" value="UniProtKB-ARBA"/>
</dbReference>
<evidence type="ECO:0000256" key="19">
    <source>
        <dbReference type="ARBA" id="ARBA00038262"/>
    </source>
</evidence>
<dbReference type="Proteomes" id="UP001152622">
    <property type="component" value="Chromosome 6"/>
</dbReference>
<dbReference type="SUPFAM" id="SSF50978">
    <property type="entry name" value="WD40 repeat-like"/>
    <property type="match status" value="1"/>
</dbReference>
<dbReference type="PRINTS" id="PR00320">
    <property type="entry name" value="GPROTEINBRPT"/>
</dbReference>
<feature type="repeat" description="WD" evidence="20">
    <location>
        <begin position="397"/>
        <end position="440"/>
    </location>
</feature>
<evidence type="ECO:0000256" key="1">
    <source>
        <dbReference type="ARBA" id="ARBA00004123"/>
    </source>
</evidence>
<evidence type="ECO:0000256" key="20">
    <source>
        <dbReference type="PROSITE-ProRule" id="PRU00221"/>
    </source>
</evidence>
<feature type="compositionally biased region" description="Low complexity" evidence="21">
    <location>
        <begin position="19"/>
        <end position="44"/>
    </location>
</feature>
<evidence type="ECO:0000256" key="7">
    <source>
        <dbReference type="ARBA" id="ARBA00022491"/>
    </source>
</evidence>
<dbReference type="PROSITE" id="PS50888">
    <property type="entry name" value="BHLH"/>
    <property type="match status" value="1"/>
</dbReference>
<dbReference type="Pfam" id="PF07527">
    <property type="entry name" value="Hairy_orange"/>
    <property type="match status" value="1"/>
</dbReference>
<feature type="transmembrane region" description="Helical" evidence="22">
    <location>
        <begin position="836"/>
        <end position="856"/>
    </location>
</feature>
<sequence>MKRPCEDTTSDSDMDETIDVGSENNYSGQSSSSLIRSSSPTTTSQVMARKKRRGIIEKRRRDRINNSLSELRRLVPTAFEKQGSAKLEKAEILQMTVDHLKMLQATGGKGFFDAHALAMDFMSIGFRECLTEVARYLSSVEGLDTSDPLRVRLVSHLSTCASQREAAAMTSSMAHHHHHALHPHQWAAAFHPLPAAFLQQSGLPPSSEGASGRPSDAPQRGSALLTAAFSHGDSALRAPSAGGMAPCVPPLSTSLLSLSATVHAAAAAAAAQTFPLSFPGGFPIFAPSVAASVAVSAVSPTLSTTSGSQQTNGGSGGGGKPYRPWGTEYYGIAGCGTLLVLEQNEVEISLFRSFDWNDGLFDVTWSESNEHLLVTGAGDGSLQIWDTANPQGPLQVLKEHTQEVYSVDWSQTRVENLVLSGSWDRTVKVWDLERPQSLCTLQGHEGVIYSTVWSPHVPGCFASASGDGTLRVWDVKTGASRLVIPAHNAEILSCDWSKYDQNVIVTGAVDCSLRVWDLRNVRKPVAELAGHSYAVRRVKFSPFNQTVLASCSYDFTVRFWDWRSERQPLLGTQEHHSEFVCGVDWNLHVPNQVVDCAWDETCLTSTTAALTLEILRRLGKIDIPPYSFNLVKVFASVCILSTLQSTLTLWSLRGLSLPMYVVFKRCLPLVTLGIGVCILKNGIPSFGVTTAVFITTTGAALAGAGDLTGDPFGYVTGVLAVIIHASYLVLIQKTSGDCDYGPLTAQYAIAITASPVLLICAFVSMDIVDVWSFPGWSDPVVPCIFTTCVVIGCAMNFTTLHCTYINSAVTTSFVGVVKSIATITVGMLAFEDVKPTRLFVAGVVVNTVGSVTYCAVKYFETVKKSKYQDLEEASKDEELPGEPYAEEKRPNGDLEVVPNGDLVGPVEPNDYGESTIQESGPMESIELHKQTNPAESGASSTSLRDNYVGVWRSVRSLQVFKKGTLIDNEEVQSP</sequence>
<dbReference type="InterPro" id="IPR036638">
    <property type="entry name" value="HLH_DNA-bd_sf"/>
</dbReference>
<dbReference type="CDD" id="cd18920">
    <property type="entry name" value="bHLH-O_HEY2"/>
    <property type="match status" value="1"/>
</dbReference>
<dbReference type="InterPro" id="IPR019775">
    <property type="entry name" value="WD40_repeat_CS"/>
</dbReference>
<feature type="repeat" description="WD" evidence="20">
    <location>
        <begin position="528"/>
        <end position="570"/>
    </location>
</feature>
<dbReference type="SMART" id="SM00353">
    <property type="entry name" value="HLH"/>
    <property type="match status" value="1"/>
</dbReference>
<dbReference type="FunFam" id="4.10.280.10:FF:000012">
    <property type="entry name" value="hairy/enhancer-of-split related with YRPW motif protein 1"/>
    <property type="match status" value="1"/>
</dbReference>
<dbReference type="InterPro" id="IPR020472">
    <property type="entry name" value="WD40_PAC1"/>
</dbReference>
<dbReference type="PROSITE" id="PS50294">
    <property type="entry name" value="WD_REPEATS_REGION"/>
    <property type="match status" value="4"/>
</dbReference>
<dbReference type="PROSITE" id="PS51054">
    <property type="entry name" value="ORANGE"/>
    <property type="match status" value="1"/>
</dbReference>
<comment type="similarity">
    <text evidence="19">Belongs to the HEY family.</text>
</comment>
<dbReference type="SUPFAM" id="SSF158457">
    <property type="entry name" value="Orange domain-like"/>
    <property type="match status" value="1"/>
</dbReference>
<keyword evidence="16" id="KW-0539">Nucleus</keyword>
<feature type="region of interest" description="Disordered" evidence="21">
    <location>
        <begin position="301"/>
        <end position="320"/>
    </location>
</feature>
<feature type="domain" description="Orange" evidence="24">
    <location>
        <begin position="125"/>
        <end position="157"/>
    </location>
</feature>
<keyword evidence="8 20" id="KW-0853">WD repeat</keyword>
<dbReference type="Pfam" id="PF00010">
    <property type="entry name" value="HLH"/>
    <property type="match status" value="1"/>
</dbReference>
<reference evidence="25" key="1">
    <citation type="journal article" date="2023" name="Science">
        <title>Genome structures resolve the early diversification of teleost fishes.</title>
        <authorList>
            <person name="Parey E."/>
            <person name="Louis A."/>
            <person name="Montfort J."/>
            <person name="Bouchez O."/>
            <person name="Roques C."/>
            <person name="Iampietro C."/>
            <person name="Lluch J."/>
            <person name="Castinel A."/>
            <person name="Donnadieu C."/>
            <person name="Desvignes T."/>
            <person name="Floi Bucao C."/>
            <person name="Jouanno E."/>
            <person name="Wen M."/>
            <person name="Mejri S."/>
            <person name="Dirks R."/>
            <person name="Jansen H."/>
            <person name="Henkel C."/>
            <person name="Chen W.J."/>
            <person name="Zahm M."/>
            <person name="Cabau C."/>
            <person name="Klopp C."/>
            <person name="Thompson A.W."/>
            <person name="Robinson-Rechavi M."/>
            <person name="Braasch I."/>
            <person name="Lecointre G."/>
            <person name="Bobe J."/>
            <person name="Postlethwait J.H."/>
            <person name="Berthelot C."/>
            <person name="Roest Crollius H."/>
            <person name="Guiguen Y."/>
        </authorList>
    </citation>
    <scope>NUCLEOTIDE SEQUENCE</scope>
    <source>
        <strain evidence="25">WJC10195</strain>
    </source>
</reference>
<comment type="subcellular location">
    <subcellularLocation>
        <location evidence="3">Cytoplasm</location>
        <location evidence="3">Cytosol</location>
    </subcellularLocation>
    <subcellularLocation>
        <location evidence="1">Nucleus</location>
    </subcellularLocation>
    <subcellularLocation>
        <location evidence="2">Peroxisome matrix</location>
    </subcellularLocation>
</comment>
<keyword evidence="22" id="KW-0812">Transmembrane</keyword>
<evidence type="ECO:0000313" key="26">
    <source>
        <dbReference type="Proteomes" id="UP001152622"/>
    </source>
</evidence>
<dbReference type="GO" id="GO:0005829">
    <property type="term" value="C:cytosol"/>
    <property type="evidence" value="ECO:0007669"/>
    <property type="project" value="UniProtKB-SubCell"/>
</dbReference>
<dbReference type="Gene3D" id="4.10.280.10">
    <property type="entry name" value="Helix-loop-helix DNA-binding domain"/>
    <property type="match status" value="1"/>
</dbReference>
<keyword evidence="6" id="KW-0963">Cytoplasm</keyword>
<dbReference type="AlphaFoldDB" id="A0A9Q1FD07"/>
<dbReference type="GO" id="GO:0005634">
    <property type="term" value="C:nucleus"/>
    <property type="evidence" value="ECO:0007669"/>
    <property type="project" value="UniProtKB-SubCell"/>
</dbReference>
<dbReference type="GO" id="GO:0003677">
    <property type="term" value="F:DNA binding"/>
    <property type="evidence" value="ECO:0007669"/>
    <property type="project" value="UniProtKB-KW"/>
</dbReference>
<evidence type="ECO:0000256" key="15">
    <source>
        <dbReference type="ARBA" id="ARBA00023163"/>
    </source>
</evidence>
<evidence type="ECO:0000256" key="12">
    <source>
        <dbReference type="ARBA" id="ARBA00023015"/>
    </source>
</evidence>
<dbReference type="PANTHER" id="PTHR46027">
    <property type="entry name" value="PEROXISOMAL TARGETING SIGNAL 2 RECEPTOR"/>
    <property type="match status" value="1"/>
</dbReference>
<evidence type="ECO:0000256" key="9">
    <source>
        <dbReference type="ARBA" id="ARBA00022737"/>
    </source>
</evidence>
<feature type="transmembrane region" description="Helical" evidence="22">
    <location>
        <begin position="743"/>
        <end position="767"/>
    </location>
</feature>
<keyword evidence="14" id="KW-0576">Peroxisome</keyword>
<feature type="region of interest" description="Disordered" evidence="21">
    <location>
        <begin position="871"/>
        <end position="942"/>
    </location>
</feature>
<dbReference type="OrthoDB" id="273771at2759"/>
<feature type="repeat" description="WD" evidence="20">
    <location>
        <begin position="441"/>
        <end position="483"/>
    </location>
</feature>
<dbReference type="CDD" id="cd00200">
    <property type="entry name" value="WD40"/>
    <property type="match status" value="1"/>
</dbReference>
<dbReference type="PROSITE" id="PS50082">
    <property type="entry name" value="WD_REPEATS_2"/>
    <property type="match status" value="5"/>
</dbReference>
<dbReference type="InterPro" id="IPR001680">
    <property type="entry name" value="WD40_rpt"/>
</dbReference>
<dbReference type="GO" id="GO:0007219">
    <property type="term" value="P:Notch signaling pathway"/>
    <property type="evidence" value="ECO:0007669"/>
    <property type="project" value="UniProtKB-KW"/>
</dbReference>
<evidence type="ECO:0000256" key="13">
    <source>
        <dbReference type="ARBA" id="ARBA00023125"/>
    </source>
</evidence>
<evidence type="ECO:0000256" key="21">
    <source>
        <dbReference type="SAM" id="MobiDB-lite"/>
    </source>
</evidence>
<evidence type="ECO:0000259" key="23">
    <source>
        <dbReference type="PROSITE" id="PS50888"/>
    </source>
</evidence>
<evidence type="ECO:0000256" key="4">
    <source>
        <dbReference type="ARBA" id="ARBA00022448"/>
    </source>
</evidence>
<evidence type="ECO:0000256" key="14">
    <source>
        <dbReference type="ARBA" id="ARBA00023140"/>
    </source>
</evidence>
<evidence type="ECO:0000259" key="24">
    <source>
        <dbReference type="PROSITE" id="PS51054"/>
    </source>
</evidence>
<feature type="region of interest" description="Disordered" evidence="21">
    <location>
        <begin position="201"/>
        <end position="220"/>
    </location>
</feature>
<dbReference type="InterPro" id="IPR044536">
    <property type="entry name" value="PEX7"/>
</dbReference>
<keyword evidence="4" id="KW-0813">Transport</keyword>
<feature type="transmembrane region" description="Helical" evidence="22">
    <location>
        <begin position="809"/>
        <end position="830"/>
    </location>
</feature>
<keyword evidence="12" id="KW-0805">Transcription regulation</keyword>
<keyword evidence="5" id="KW-0217">Developmental protein</keyword>
<keyword evidence="11" id="KW-0914">Notch signaling pathway</keyword>
<evidence type="ECO:0000256" key="2">
    <source>
        <dbReference type="ARBA" id="ARBA00004253"/>
    </source>
</evidence>
<dbReference type="Gene3D" id="2.130.10.10">
    <property type="entry name" value="YVTN repeat-like/Quinoprotein amine dehydrogenase"/>
    <property type="match status" value="1"/>
</dbReference>
<dbReference type="GO" id="GO:0006355">
    <property type="term" value="P:regulation of DNA-templated transcription"/>
    <property type="evidence" value="ECO:0007669"/>
    <property type="project" value="InterPro"/>
</dbReference>
<dbReference type="GO" id="GO:0005053">
    <property type="term" value="F:peroxisome matrix targeting signal-2 binding"/>
    <property type="evidence" value="ECO:0007669"/>
    <property type="project" value="InterPro"/>
</dbReference>
<dbReference type="InterPro" id="IPR036322">
    <property type="entry name" value="WD40_repeat_dom_sf"/>
</dbReference>
<dbReference type="PANTHER" id="PTHR46027:SF1">
    <property type="entry name" value="PEROXISOMAL TARGETING SIGNAL 2 RECEPTOR"/>
    <property type="match status" value="1"/>
</dbReference>
<feature type="domain" description="BHLH" evidence="23">
    <location>
        <begin position="48"/>
        <end position="103"/>
    </location>
</feature>
<evidence type="ECO:0000256" key="5">
    <source>
        <dbReference type="ARBA" id="ARBA00022473"/>
    </source>
</evidence>
<dbReference type="InterPro" id="IPR011598">
    <property type="entry name" value="bHLH_dom"/>
</dbReference>
<dbReference type="GO" id="GO:0046983">
    <property type="term" value="F:protein dimerization activity"/>
    <property type="evidence" value="ECO:0007669"/>
    <property type="project" value="InterPro"/>
</dbReference>
<keyword evidence="15" id="KW-0804">Transcription</keyword>
<evidence type="ECO:0000256" key="10">
    <source>
        <dbReference type="ARBA" id="ARBA00022927"/>
    </source>
</evidence>